<comment type="caution">
    <text evidence="1">The sequence shown here is derived from an EMBL/GenBank/DDBJ whole genome shotgun (WGS) entry which is preliminary data.</text>
</comment>
<name>A0A2T0WN99_9BACT</name>
<organism evidence="1 2">
    <name type="scientific">Mongoliibacter ruber</name>
    <dbReference type="NCBI Taxonomy" id="1750599"/>
    <lineage>
        <taxon>Bacteria</taxon>
        <taxon>Pseudomonadati</taxon>
        <taxon>Bacteroidota</taxon>
        <taxon>Cytophagia</taxon>
        <taxon>Cytophagales</taxon>
        <taxon>Cyclobacteriaceae</taxon>
        <taxon>Mongoliibacter</taxon>
    </lineage>
</organism>
<dbReference type="Proteomes" id="UP000238157">
    <property type="component" value="Unassembled WGS sequence"/>
</dbReference>
<dbReference type="EMBL" id="PVTR01000005">
    <property type="protein sequence ID" value="PRY88181.1"/>
    <property type="molecule type" value="Genomic_DNA"/>
</dbReference>
<reference evidence="1 2" key="1">
    <citation type="submission" date="2018-03" db="EMBL/GenBank/DDBJ databases">
        <title>Genomic Encyclopedia of Archaeal and Bacterial Type Strains, Phase II (KMG-II): from individual species to whole genera.</title>
        <authorList>
            <person name="Goeker M."/>
        </authorList>
    </citation>
    <scope>NUCLEOTIDE SEQUENCE [LARGE SCALE GENOMIC DNA]</scope>
    <source>
        <strain evidence="1 2">DSM 27929</strain>
    </source>
</reference>
<keyword evidence="2" id="KW-1185">Reference proteome</keyword>
<sequence>MKFRFTILTISLVLITVFQAKAQIGFGVEAYGGLQKSFLDINYTNPAFVNVLTLRSPFDLHAGATFLTRFHSKWQVALQGEFYRVAVREIWSGNIGQNIVRGDEYGIYSLGLRYNIEKEGYAFYLQPSFGFAVNNYNERSTNLGKTALGPVLRAEAGLKNYFNESKNYFFWGLRYQLGFENMNKENFLDARDYRIESYGTYAGAFIGFGFDFSK</sequence>
<accession>A0A2T0WN99</accession>
<dbReference type="RefSeq" id="WP_106133662.1">
    <property type="nucleotide sequence ID" value="NZ_PVTR01000005.1"/>
</dbReference>
<protein>
    <recommendedName>
        <fullName evidence="3">Outer membrane protein with beta-barrel domain</fullName>
    </recommendedName>
</protein>
<gene>
    <name evidence="1" type="ORF">CLW00_105303</name>
</gene>
<proteinExistence type="predicted"/>
<evidence type="ECO:0008006" key="3">
    <source>
        <dbReference type="Google" id="ProtNLM"/>
    </source>
</evidence>
<dbReference type="AlphaFoldDB" id="A0A2T0WN99"/>
<dbReference type="OrthoDB" id="832794at2"/>
<evidence type="ECO:0000313" key="1">
    <source>
        <dbReference type="EMBL" id="PRY88181.1"/>
    </source>
</evidence>
<evidence type="ECO:0000313" key="2">
    <source>
        <dbReference type="Proteomes" id="UP000238157"/>
    </source>
</evidence>